<reference evidence="1" key="1">
    <citation type="submission" date="2023-04" db="EMBL/GenBank/DDBJ databases">
        <title>The environmental microbiomes in feedlot watering bowls are a reservoir of florfenicol resistance for bovine respiratory disease pathogens.</title>
        <authorList>
            <person name="Kos D.W."/>
            <person name="Ruzzini A.C."/>
            <person name="Schreiner B."/>
            <person name="Jelinski M.D."/>
        </authorList>
    </citation>
    <scope>NUCLEOTIDE SEQUENCE</scope>
    <source>
        <strain evidence="1">WB3</strain>
    </source>
</reference>
<gene>
    <name evidence="1" type="ORF">QOR41_13990</name>
</gene>
<sequence length="1109" mass="127295">MTNPARAWLAEFRLMNLDLRRSLDGRPLYSYQVTQSEYQQLKMILQKKPNMSGNSIYLTDWAACFCLYVAENFRREYEANWSWDPIWKNLGYELPVQDYQRFVELGLKKWNRPMRYFAKGRNFLGSLFAEGGLPWLLVQTGHGFGVLVRKGLAEYYNTKAVGQPLTLLMSDYASRLPQSFRNLETYQLLAGIIEQLIYLVENYPIQDQEDPAAYLDQKKSTWRSEFPIPLDEQNARNLINEWLKSANEQHRLQTQKSKDIQLLSCSHLLNTFDDLDVNNWNIQTSVYLPKKIELSIDCAHLTSTRFELVFYEGERIIKKAGVAYAEIDQQNNKVVVSILSQKFDLTRDAVNEPVKLCFFQSGINRHSVLIDDSALMLGQLPVIFECKNDEWLFLRQASCKTQGNMVCVNIPADSKIIFGDYSVLGKLADGSQWIKFTSDATLVIDSDRYRIRLQQNINEANFRIVGQVCLYNTVPPLVYYGLPQVRIDDQGDIPSHWSVEMNGKPIILPIRQRNDGFAGLVDYRILGEEKENLGRQRFGVLPVGFSITSYTSSGRVPAKLIIKQAQALPISIVQNDIVSSKIETTEGVEINITPKYDSRPTIVTLLIGSPNAPVRIILPYPHEGAELINEHQIRVNSTELSLDELLGLSLNINTANQIQQKAILQISLIRSTGSTIKRSFVTDSYQSAISISLFNYQEEIIQLLSAGEDQDAYVQICIIQSGKLLKQLNIRRYQSVLKKVSSQRFRLEYAALKEQQEQENIQLRALLLSNPKQQIDIPTIYSHGAATGEFEVSADLERDGPWLIFSTHDSTTRIRPFLYISANEYPIEPEALLNVKSLHRAAELFHPIYRPNLIKQQITAMATNLSNSGWQYLFDLKTDYQHLALSTFEVWRELVRQPLSLALGLFKLEFDYFFCERIQQELAVLWDTISIQVWVTAYAQFKSWLVEQGLPDVLIAQVLANREQTLHGVVSGFEFIKPYLQAPIPEKLQPAPLQALPFWYQNMRHRNAQEKYWPNDLGEPIKNWILQQDLPHAIKNLSLTEETDAVTYLPIFMAFVSTERATLRDLNFPSQHLKFQISLTADFDRVAWYSPVHALMVCYLLAESQHVTC</sequence>
<evidence type="ECO:0000313" key="2">
    <source>
        <dbReference type="Proteomes" id="UP001241935"/>
    </source>
</evidence>
<dbReference type="Proteomes" id="UP001241935">
    <property type="component" value="Unassembled WGS sequence"/>
</dbReference>
<dbReference type="NCBIfam" id="NF038336">
    <property type="entry name" value="YjiT_fam"/>
    <property type="match status" value="1"/>
</dbReference>
<protein>
    <submittedName>
        <fullName evidence="1">STY4851/ECs_5259 family protein</fullName>
    </submittedName>
</protein>
<accession>A0AAW6UWP7</accession>
<organism evidence="1 2">
    <name type="scientific">Acinetobacter terrestris</name>
    <dbReference type="NCBI Taxonomy" id="2529843"/>
    <lineage>
        <taxon>Bacteria</taxon>
        <taxon>Pseudomonadati</taxon>
        <taxon>Pseudomonadota</taxon>
        <taxon>Gammaproteobacteria</taxon>
        <taxon>Moraxellales</taxon>
        <taxon>Moraxellaceae</taxon>
        <taxon>Acinetobacter</taxon>
        <taxon>Acinetobacter Taxon 24</taxon>
    </lineage>
</organism>
<dbReference type="AlphaFoldDB" id="A0AAW6UWP7"/>
<proteinExistence type="predicted"/>
<evidence type="ECO:0000313" key="1">
    <source>
        <dbReference type="EMBL" id="MDK1684906.1"/>
    </source>
</evidence>
<name>A0AAW6UWP7_9GAMM</name>
<dbReference type="InterPro" id="IPR047879">
    <property type="entry name" value="YjiT"/>
</dbReference>
<dbReference type="EMBL" id="JASKNE010000001">
    <property type="protein sequence ID" value="MDK1684906.1"/>
    <property type="molecule type" value="Genomic_DNA"/>
</dbReference>
<comment type="caution">
    <text evidence="1">The sequence shown here is derived from an EMBL/GenBank/DDBJ whole genome shotgun (WGS) entry which is preliminary data.</text>
</comment>
<dbReference type="RefSeq" id="WP_284067650.1">
    <property type="nucleotide sequence ID" value="NZ_JASKNE010000001.1"/>
</dbReference>